<proteinExistence type="predicted"/>
<dbReference type="GO" id="GO:0003723">
    <property type="term" value="F:RNA binding"/>
    <property type="evidence" value="ECO:0007669"/>
    <property type="project" value="UniProtKB-UniRule"/>
</dbReference>
<dbReference type="InterPro" id="IPR004088">
    <property type="entry name" value="KH_dom_type_1"/>
</dbReference>
<dbReference type="InterPro" id="IPR002625">
    <property type="entry name" value="Smr_dom"/>
</dbReference>
<dbReference type="InterPro" id="IPR004087">
    <property type="entry name" value="KH_dom"/>
</dbReference>
<feature type="region of interest" description="Disordered" evidence="2">
    <location>
        <begin position="149"/>
        <end position="174"/>
    </location>
</feature>
<dbReference type="AlphaFoldDB" id="A0A8J4PSC1"/>
<feature type="region of interest" description="Disordered" evidence="2">
    <location>
        <begin position="1"/>
        <end position="84"/>
    </location>
</feature>
<dbReference type="InterPro" id="IPR036612">
    <property type="entry name" value="KH_dom_type_1_sf"/>
</dbReference>
<dbReference type="Gene3D" id="3.30.1370.10">
    <property type="entry name" value="K Homology domain, type 1"/>
    <property type="match status" value="1"/>
</dbReference>
<dbReference type="SMART" id="SM00322">
    <property type="entry name" value="KH"/>
    <property type="match status" value="1"/>
</dbReference>
<dbReference type="Pfam" id="PF08590">
    <property type="entry name" value="DUF1771"/>
    <property type="match status" value="1"/>
</dbReference>
<dbReference type="PANTHER" id="PTHR47417:SF2">
    <property type="entry name" value="SMALL MUTS RELATED FAMILY PROTEIN"/>
    <property type="match status" value="1"/>
</dbReference>
<feature type="compositionally biased region" description="Low complexity" evidence="2">
    <location>
        <begin position="50"/>
        <end position="61"/>
    </location>
</feature>
<reference evidence="4" key="1">
    <citation type="submission" date="2020-01" db="EMBL/GenBank/DDBJ databases">
        <title>Development of genomics and gene disruption for Polysphondylium violaceum indicates a role for the polyketide synthase stlB in stalk morphogenesis.</title>
        <authorList>
            <person name="Narita B."/>
            <person name="Kawabe Y."/>
            <person name="Kin K."/>
            <person name="Saito T."/>
            <person name="Gibbs R."/>
            <person name="Kuspa A."/>
            <person name="Muzny D."/>
            <person name="Queller D."/>
            <person name="Richards S."/>
            <person name="Strassman J."/>
            <person name="Sucgang R."/>
            <person name="Worley K."/>
            <person name="Schaap P."/>
        </authorList>
    </citation>
    <scope>NUCLEOTIDE SEQUENCE</scope>
    <source>
        <strain evidence="4">QSvi11</strain>
    </source>
</reference>
<dbReference type="SMART" id="SM00463">
    <property type="entry name" value="SMR"/>
    <property type="match status" value="1"/>
</dbReference>
<dbReference type="OrthoDB" id="3231855at2759"/>
<accession>A0A8J4PSC1</accession>
<dbReference type="Gene3D" id="3.30.1370.110">
    <property type="match status" value="1"/>
</dbReference>
<dbReference type="SUPFAM" id="SSF54791">
    <property type="entry name" value="Eukaryotic type KH-domain (KH-domain type I)"/>
    <property type="match status" value="1"/>
</dbReference>
<gene>
    <name evidence="4" type="ORF">CYY_005788</name>
</gene>
<comment type="caution">
    <text evidence="4">The sequence shown here is derived from an EMBL/GenBank/DDBJ whole genome shotgun (WGS) entry which is preliminary data.</text>
</comment>
<sequence length="321" mass="34772">MGNLIGKTKKGNKAPKAAKAPKASKASTPAPASAPAPAAQAKPQHIDNIAATSTAAAAPATQNQKQSVAPASAAPATTSSSKATTKTIDVDRELHKYVIGTKGVNVKQIKDSTNTEITIPTDSDTITVTGENSNDVDRAIEMIKKIKSEHKTQAQKDQDHKNLVDEHEKESQRTEELYKKNQAEVDKIAQKRQQLFDQAEKEYAAGNKDKARELREEAKAQTALMEEAQKKAARAVFNDKNSKLDKFTIDLHGLQTKDAMELLEERMNSIKGSGKLFTIITGAGNHSDKNGPKIKPLVHQSLKDKGISFEEVNNGSIQCTI</sequence>
<dbReference type="PROSITE" id="PS50828">
    <property type="entry name" value="SMR"/>
    <property type="match status" value="1"/>
</dbReference>
<dbReference type="InterPro" id="IPR013899">
    <property type="entry name" value="DUF1771"/>
</dbReference>
<feature type="domain" description="Smr" evidence="3">
    <location>
        <begin position="249"/>
        <end position="321"/>
    </location>
</feature>
<evidence type="ECO:0000313" key="4">
    <source>
        <dbReference type="EMBL" id="KAF2072893.1"/>
    </source>
</evidence>
<dbReference type="Pfam" id="PF01713">
    <property type="entry name" value="Smr"/>
    <property type="match status" value="1"/>
</dbReference>
<dbReference type="Proteomes" id="UP000695562">
    <property type="component" value="Unassembled WGS sequence"/>
</dbReference>
<feature type="compositionally biased region" description="Low complexity" evidence="2">
    <location>
        <begin position="14"/>
        <end position="43"/>
    </location>
</feature>
<evidence type="ECO:0000256" key="2">
    <source>
        <dbReference type="SAM" id="MobiDB-lite"/>
    </source>
</evidence>
<evidence type="ECO:0000313" key="5">
    <source>
        <dbReference type="Proteomes" id="UP000695562"/>
    </source>
</evidence>
<evidence type="ECO:0000259" key="3">
    <source>
        <dbReference type="PROSITE" id="PS50828"/>
    </source>
</evidence>
<protein>
    <recommendedName>
        <fullName evidence="3">Smr domain-containing protein</fullName>
    </recommendedName>
</protein>
<dbReference type="PANTHER" id="PTHR47417">
    <property type="entry name" value="SMR DOMAIN-CONTAINING PROTEIN YPL199C"/>
    <property type="match status" value="1"/>
</dbReference>
<dbReference type="PROSITE" id="PS50084">
    <property type="entry name" value="KH_TYPE_1"/>
    <property type="match status" value="1"/>
</dbReference>
<dbReference type="InterPro" id="IPR053020">
    <property type="entry name" value="Smr_domain_protein"/>
</dbReference>
<keyword evidence="5" id="KW-1185">Reference proteome</keyword>
<dbReference type="InterPro" id="IPR036063">
    <property type="entry name" value="Smr_dom_sf"/>
</dbReference>
<dbReference type="EMBL" id="AJWJ01000240">
    <property type="protein sequence ID" value="KAF2072893.1"/>
    <property type="molecule type" value="Genomic_DNA"/>
</dbReference>
<name>A0A8J4PSC1_9MYCE</name>
<organism evidence="4 5">
    <name type="scientific">Polysphondylium violaceum</name>
    <dbReference type="NCBI Taxonomy" id="133409"/>
    <lineage>
        <taxon>Eukaryota</taxon>
        <taxon>Amoebozoa</taxon>
        <taxon>Evosea</taxon>
        <taxon>Eumycetozoa</taxon>
        <taxon>Dictyostelia</taxon>
        <taxon>Dictyosteliales</taxon>
        <taxon>Dictyosteliaceae</taxon>
        <taxon>Polysphondylium</taxon>
    </lineage>
</organism>
<dbReference type="SUPFAM" id="SSF160443">
    <property type="entry name" value="SMR domain-like"/>
    <property type="match status" value="1"/>
</dbReference>
<evidence type="ECO:0000256" key="1">
    <source>
        <dbReference type="PROSITE-ProRule" id="PRU00117"/>
    </source>
</evidence>
<keyword evidence="1" id="KW-0694">RNA-binding</keyword>
<dbReference type="SMART" id="SM01162">
    <property type="entry name" value="DUF1771"/>
    <property type="match status" value="1"/>
</dbReference>
<feature type="compositionally biased region" description="Low complexity" evidence="2">
    <location>
        <begin position="69"/>
        <end position="84"/>
    </location>
</feature>
<dbReference type="Pfam" id="PF00013">
    <property type="entry name" value="KH_1"/>
    <property type="match status" value="1"/>
</dbReference>